<reference evidence="1 2" key="1">
    <citation type="submission" date="2006-02" db="EMBL/GenBank/DDBJ databases">
        <authorList>
            <person name="Amann R."/>
            <person name="Ferriera S."/>
            <person name="Johnson J."/>
            <person name="Kravitz S."/>
            <person name="Halpern A."/>
            <person name="Remington K."/>
            <person name="Beeson K."/>
            <person name="Tran B."/>
            <person name="Rogers Y.-H."/>
            <person name="Friedman R."/>
            <person name="Venter J.C."/>
        </authorList>
    </citation>
    <scope>NUCLEOTIDE SEQUENCE [LARGE SCALE GENOMIC DNA]</scope>
    <source>
        <strain evidence="1 2">DSM 3645</strain>
    </source>
</reference>
<dbReference type="RefSeq" id="WP_002650775.1">
    <property type="nucleotide sequence ID" value="NZ_CH672376.1"/>
</dbReference>
<dbReference type="HOGENOM" id="CLU_1146634_0_0_0"/>
<proteinExistence type="predicted"/>
<dbReference type="Proteomes" id="UP000004358">
    <property type="component" value="Unassembled WGS sequence"/>
</dbReference>
<evidence type="ECO:0000313" key="1">
    <source>
        <dbReference type="EMBL" id="EAQ80541.1"/>
    </source>
</evidence>
<gene>
    <name evidence="1" type="ORF">DSM3645_14385</name>
</gene>
<dbReference type="InterPro" id="IPR024992">
    <property type="entry name" value="DUF3891"/>
</dbReference>
<evidence type="ECO:0008006" key="3">
    <source>
        <dbReference type="Google" id="ProtNLM"/>
    </source>
</evidence>
<dbReference type="EMBL" id="AANZ01000008">
    <property type="protein sequence ID" value="EAQ80541.1"/>
    <property type="molecule type" value="Genomic_DNA"/>
</dbReference>
<comment type="caution">
    <text evidence="1">The sequence shown here is derived from an EMBL/GenBank/DDBJ whole genome shotgun (WGS) entry which is preliminary data.</text>
</comment>
<accession>A3ZS83</accession>
<dbReference type="Pfam" id="PF13030">
    <property type="entry name" value="DUF3891"/>
    <property type="match status" value="1"/>
</dbReference>
<dbReference type="OrthoDB" id="264231at2"/>
<dbReference type="STRING" id="314230.DSM3645_14385"/>
<sequence length="248" mass="28690">MIVKNVDAGWEIIFQPAHALLAGTIAAHFQEAYRGPFWFETLTAITIHDDQKIEFRAGSSNSLTRAGAPQDFTMKSMSAEERFVEVRDRLRNAYQKHRWIGILESLHADFLYSEEEVSKPLRQLLDEEKGHRRSLLRQLKIGQKEAQAVYQLMRWCDRCSLILCQGALPAMERKLEITTLGKARFDIWQCKDKNVCIEPWPFDQTEFAVSIEVFKLSQPTFADDMQLSEALMQCKPIQRTWNFQSSAS</sequence>
<evidence type="ECO:0000313" key="2">
    <source>
        <dbReference type="Proteomes" id="UP000004358"/>
    </source>
</evidence>
<dbReference type="eggNOG" id="ENOG502Z7TC">
    <property type="taxonomic scope" value="Bacteria"/>
</dbReference>
<protein>
    <recommendedName>
        <fullName evidence="3">DUF3891 family protein</fullName>
    </recommendedName>
</protein>
<name>A3ZS83_9BACT</name>
<organism evidence="1 2">
    <name type="scientific">Blastopirellula marina DSM 3645</name>
    <dbReference type="NCBI Taxonomy" id="314230"/>
    <lineage>
        <taxon>Bacteria</taxon>
        <taxon>Pseudomonadati</taxon>
        <taxon>Planctomycetota</taxon>
        <taxon>Planctomycetia</taxon>
        <taxon>Pirellulales</taxon>
        <taxon>Pirellulaceae</taxon>
        <taxon>Blastopirellula</taxon>
    </lineage>
</organism>
<dbReference type="AlphaFoldDB" id="A3ZS83"/>